<dbReference type="InterPro" id="IPR004507">
    <property type="entry name" value="UbiX-like"/>
</dbReference>
<comment type="subunit">
    <text evidence="5">Homododecamer.</text>
</comment>
<organism evidence="8 9">
    <name type="scientific">Streptomyces pathocidini</name>
    <dbReference type="NCBI Taxonomy" id="1650571"/>
    <lineage>
        <taxon>Bacteria</taxon>
        <taxon>Bacillati</taxon>
        <taxon>Actinomycetota</taxon>
        <taxon>Actinomycetes</taxon>
        <taxon>Kitasatosporales</taxon>
        <taxon>Streptomycetaceae</taxon>
        <taxon>Streptomyces</taxon>
    </lineage>
</organism>
<dbReference type="PANTHER" id="PTHR43374">
    <property type="entry name" value="FLAVIN PRENYLTRANSFERASE"/>
    <property type="match status" value="1"/>
</dbReference>
<keyword evidence="5" id="KW-0058">Aromatic hydrocarbons catabolism</keyword>
<dbReference type="SUPFAM" id="SSF52507">
    <property type="entry name" value="Homo-oligomeric flavin-containing Cys decarboxylases, HFCD"/>
    <property type="match status" value="1"/>
</dbReference>
<evidence type="ECO:0000256" key="5">
    <source>
        <dbReference type="HAMAP-Rule" id="MF_01986"/>
    </source>
</evidence>
<keyword evidence="9" id="KW-1185">Reference proteome</keyword>
<dbReference type="EC" id="2.5.1.129" evidence="5"/>
<keyword evidence="5" id="KW-0216">Detoxification</keyword>
<comment type="function">
    <text evidence="5">Involved in the non-oxidative decarboxylation and detoxification of phenolic derivatives. Flavin prenyltransferase that catalyzes the synthesis of the prenylated FMN cofactor (prenyl-FMN) for phenolic acid decarboxylase.</text>
</comment>
<keyword evidence="3 5" id="KW-0288">FMN</keyword>
<feature type="domain" description="Flavoprotein" evidence="7">
    <location>
        <begin position="6"/>
        <end position="176"/>
    </location>
</feature>
<proteinExistence type="inferred from homology"/>
<feature type="binding site" evidence="5">
    <location>
        <begin position="13"/>
        <end position="15"/>
    </location>
    <ligand>
        <name>FMN</name>
        <dbReference type="ChEBI" id="CHEBI:58210"/>
    </ligand>
</feature>
<feature type="binding site" evidence="5">
    <location>
        <begin position="90"/>
        <end position="93"/>
    </location>
    <ligand>
        <name>FMN</name>
        <dbReference type="ChEBI" id="CHEBI:58210"/>
    </ligand>
</feature>
<accession>A0ABW7UMH1</accession>
<evidence type="ECO:0000256" key="4">
    <source>
        <dbReference type="ARBA" id="ARBA00022679"/>
    </source>
</evidence>
<sequence length="220" mass="23176">MAGRSRLVVGITGATGSIIGIRLLQALRALEVETHLVLSKWGRATMELETDWSAAEVAALADHAYGPGDQAAAISSGSYRTAGMVIAPCSMKTLAAVRAGFGDGLVHRAADVTLKERRRLVLVPRELPLSEIHLENMLALARMGAVIAPPMPAFYNHPESVDDIVTHVVARVLDQFGLELPEARRWEGRVPREGAGGGRGRTTAAGRATAGRTTAAPTGG</sequence>
<name>A0ABW7UMH1_9ACTN</name>
<feature type="compositionally biased region" description="Low complexity" evidence="6">
    <location>
        <begin position="201"/>
        <end position="220"/>
    </location>
</feature>
<feature type="region of interest" description="Disordered" evidence="6">
    <location>
        <begin position="187"/>
        <end position="220"/>
    </location>
</feature>
<dbReference type="NCBIfam" id="TIGR00421">
    <property type="entry name" value="ubiX_pad"/>
    <property type="match status" value="1"/>
</dbReference>
<evidence type="ECO:0000256" key="3">
    <source>
        <dbReference type="ARBA" id="ARBA00022643"/>
    </source>
</evidence>
<evidence type="ECO:0000256" key="2">
    <source>
        <dbReference type="ARBA" id="ARBA00022630"/>
    </source>
</evidence>
<dbReference type="InterPro" id="IPR032901">
    <property type="entry name" value="UbiX_pad_YclB"/>
</dbReference>
<dbReference type="Gene3D" id="3.40.50.1950">
    <property type="entry name" value="Flavin prenyltransferase-like"/>
    <property type="match status" value="1"/>
</dbReference>
<comment type="caution">
    <text evidence="8">The sequence shown here is derived from an EMBL/GenBank/DDBJ whole genome shotgun (WGS) entry which is preliminary data.</text>
</comment>
<reference evidence="8 9" key="1">
    <citation type="submission" date="2024-10" db="EMBL/GenBank/DDBJ databases">
        <title>The Natural Products Discovery Center: Release of the First 8490 Sequenced Strains for Exploring Actinobacteria Biosynthetic Diversity.</title>
        <authorList>
            <person name="Kalkreuter E."/>
            <person name="Kautsar S.A."/>
            <person name="Yang D."/>
            <person name="Bader C.D."/>
            <person name="Teijaro C.N."/>
            <person name="Fluegel L."/>
            <person name="Davis C.M."/>
            <person name="Simpson J.R."/>
            <person name="Lauterbach L."/>
            <person name="Steele A.D."/>
            <person name="Gui C."/>
            <person name="Meng S."/>
            <person name="Li G."/>
            <person name="Viehrig K."/>
            <person name="Ye F."/>
            <person name="Su P."/>
            <person name="Kiefer A.F."/>
            <person name="Nichols A."/>
            <person name="Cepeda A.J."/>
            <person name="Yan W."/>
            <person name="Fan B."/>
            <person name="Jiang Y."/>
            <person name="Adhikari A."/>
            <person name="Zheng C.-J."/>
            <person name="Schuster L."/>
            <person name="Cowan T.M."/>
            <person name="Smanski M.J."/>
            <person name="Chevrette M.G."/>
            <person name="De Carvalho L.P.S."/>
            <person name="Shen B."/>
        </authorList>
    </citation>
    <scope>NUCLEOTIDE SEQUENCE [LARGE SCALE GENOMIC DNA]</scope>
    <source>
        <strain evidence="8 9">NPDC020327</strain>
    </source>
</reference>
<feature type="binding site" evidence="5">
    <location>
        <position position="39"/>
    </location>
    <ligand>
        <name>FMN</name>
        <dbReference type="ChEBI" id="CHEBI:58210"/>
    </ligand>
</feature>
<evidence type="ECO:0000256" key="6">
    <source>
        <dbReference type="SAM" id="MobiDB-lite"/>
    </source>
</evidence>
<gene>
    <name evidence="8" type="ORF">ACH429_06890</name>
</gene>
<feature type="binding site" evidence="5">
    <location>
        <position position="125"/>
    </location>
    <ligand>
        <name>FMN</name>
        <dbReference type="ChEBI" id="CHEBI:58210"/>
    </ligand>
</feature>
<dbReference type="Pfam" id="PF02441">
    <property type="entry name" value="Flavoprotein"/>
    <property type="match status" value="1"/>
</dbReference>
<dbReference type="PANTHER" id="PTHR43374:SF1">
    <property type="entry name" value="FLAVIN PRENYLTRANSFERASE PAD1, MITOCHONDRIAL"/>
    <property type="match status" value="1"/>
</dbReference>
<dbReference type="Proteomes" id="UP001611548">
    <property type="component" value="Unassembled WGS sequence"/>
</dbReference>
<dbReference type="HAMAP" id="MF_01986">
    <property type="entry name" value="ubiX_pad_yclB"/>
    <property type="match status" value="1"/>
</dbReference>
<protein>
    <recommendedName>
        <fullName evidence="5">Probable UbiX-like flavin prenyltransferase</fullName>
        <ecNumber evidence="5">2.5.1.129</ecNumber>
    </recommendedName>
    <alternativeName>
        <fullName evidence="5">Phenolic acid decarboxylase subunit B</fullName>
        <shortName evidence="5">PAD</shortName>
    </alternativeName>
</protein>
<dbReference type="HAMAP" id="MF_01984">
    <property type="entry name" value="ubiX_pad"/>
    <property type="match status" value="1"/>
</dbReference>
<dbReference type="NCBIfam" id="NF004685">
    <property type="entry name" value="PRK06029.1"/>
    <property type="match status" value="1"/>
</dbReference>
<keyword evidence="4 5" id="KW-0808">Transferase</keyword>
<dbReference type="RefSeq" id="WP_398718103.1">
    <property type="nucleotide sequence ID" value="NZ_JBIRWE010000002.1"/>
</dbReference>
<keyword evidence="2 5" id="KW-0285">Flavoprotein</keyword>
<evidence type="ECO:0000313" key="9">
    <source>
        <dbReference type="Proteomes" id="UP001611548"/>
    </source>
</evidence>
<dbReference type="InterPro" id="IPR036551">
    <property type="entry name" value="Flavin_trans-like"/>
</dbReference>
<comment type="catalytic activity">
    <reaction evidence="5">
        <text>dimethylallyl phosphate + FMNH2 = prenylated FMNH2 + phosphate</text>
        <dbReference type="Rhea" id="RHEA:37743"/>
        <dbReference type="ChEBI" id="CHEBI:43474"/>
        <dbReference type="ChEBI" id="CHEBI:57618"/>
        <dbReference type="ChEBI" id="CHEBI:87467"/>
        <dbReference type="ChEBI" id="CHEBI:88052"/>
        <dbReference type="EC" id="2.5.1.129"/>
    </reaction>
</comment>
<evidence type="ECO:0000313" key="8">
    <source>
        <dbReference type="EMBL" id="MFI1963850.1"/>
    </source>
</evidence>
<dbReference type="EMBL" id="JBIRWE010000002">
    <property type="protein sequence ID" value="MFI1963850.1"/>
    <property type="molecule type" value="Genomic_DNA"/>
</dbReference>
<dbReference type="InterPro" id="IPR003382">
    <property type="entry name" value="Flavoprotein"/>
</dbReference>
<keyword evidence="1 5" id="KW-0637">Prenyltransferase</keyword>
<evidence type="ECO:0000259" key="7">
    <source>
        <dbReference type="Pfam" id="PF02441"/>
    </source>
</evidence>
<comment type="similarity">
    <text evidence="5">Belongs to the UbiX/PAD1 family. YclB subfamily.</text>
</comment>
<evidence type="ECO:0000256" key="1">
    <source>
        <dbReference type="ARBA" id="ARBA00022602"/>
    </source>
</evidence>